<dbReference type="EC" id="3.2.2.21" evidence="3"/>
<dbReference type="Pfam" id="PF00730">
    <property type="entry name" value="HhH-GPD"/>
    <property type="match status" value="1"/>
</dbReference>
<comment type="similarity">
    <text evidence="2">Belongs to the alkylbase DNA glycosidase AlkA family.</text>
</comment>
<dbReference type="Gene3D" id="1.10.1670.40">
    <property type="match status" value="1"/>
</dbReference>
<protein>
    <recommendedName>
        <fullName evidence="3">DNA-3-methyladenine glycosylase II</fullName>
        <ecNumber evidence="3">3.2.2.21</ecNumber>
    </recommendedName>
</protein>
<evidence type="ECO:0000313" key="8">
    <source>
        <dbReference type="Proteomes" id="UP000664277"/>
    </source>
</evidence>
<dbReference type="SUPFAM" id="SSF48150">
    <property type="entry name" value="DNA-glycosylase"/>
    <property type="match status" value="1"/>
</dbReference>
<sequence>MSRSNRTSKTKATKALTFLKDADAKLGELIEEVGAYKLPVNELQSTYEALAESIIYQQITGKAAASIHNKVIAGLGEKGKDGILSFPPPQKILAADLQTLRSCGLSQSKALSLQDLARHSLSGQLPEGDELAALEDQEIIDSLVTIRGIGPWTVQMLLIFRLGRENVMPHTDYGIRKGFTRTFPRHGKKAKDGLATPQSVLSRAERWQPYRTCASWYLWRATEL</sequence>
<gene>
    <name evidence="7" type="ORF">J0M35_20000</name>
</gene>
<dbReference type="InterPro" id="IPR011257">
    <property type="entry name" value="DNA_glycosylase"/>
</dbReference>
<evidence type="ECO:0000256" key="4">
    <source>
        <dbReference type="ARBA" id="ARBA00022763"/>
    </source>
</evidence>
<dbReference type="Gene3D" id="1.10.340.30">
    <property type="entry name" value="Hypothetical protein, domain 2"/>
    <property type="match status" value="1"/>
</dbReference>
<dbReference type="GO" id="GO:0006307">
    <property type="term" value="P:DNA alkylation repair"/>
    <property type="evidence" value="ECO:0007669"/>
    <property type="project" value="TreeGrafter"/>
</dbReference>
<reference evidence="7" key="1">
    <citation type="submission" date="2021-02" db="EMBL/GenBank/DDBJ databases">
        <title>Genome-Resolved Metagenomics of a Microbial Community Performing Photosynthetic Biological Nutrient Removal.</title>
        <authorList>
            <person name="Mcdaniel E.A."/>
        </authorList>
    </citation>
    <scope>NUCLEOTIDE SEQUENCE</scope>
    <source>
        <strain evidence="7">UWPOB_OBS1</strain>
    </source>
</reference>
<dbReference type="GO" id="GO:0032993">
    <property type="term" value="C:protein-DNA complex"/>
    <property type="evidence" value="ECO:0007669"/>
    <property type="project" value="TreeGrafter"/>
</dbReference>
<dbReference type="GO" id="GO:0008725">
    <property type="term" value="F:DNA-3-methyladenine glycosylase activity"/>
    <property type="evidence" value="ECO:0007669"/>
    <property type="project" value="TreeGrafter"/>
</dbReference>
<evidence type="ECO:0000256" key="2">
    <source>
        <dbReference type="ARBA" id="ARBA00010817"/>
    </source>
</evidence>
<organism evidence="7 8">
    <name type="scientific">Candidatus Obscuribacter phosphatis</name>
    <dbReference type="NCBI Taxonomy" id="1906157"/>
    <lineage>
        <taxon>Bacteria</taxon>
        <taxon>Bacillati</taxon>
        <taxon>Candidatus Melainabacteria</taxon>
        <taxon>Candidatus Obscuribacterales</taxon>
        <taxon>Candidatus Obscuribacteraceae</taxon>
        <taxon>Candidatus Obscuribacter</taxon>
    </lineage>
</organism>
<feature type="domain" description="HhH-GPD" evidence="6">
    <location>
        <begin position="55"/>
        <end position="223"/>
    </location>
</feature>
<dbReference type="PANTHER" id="PTHR43003">
    <property type="entry name" value="DNA-3-METHYLADENINE GLYCOSYLASE"/>
    <property type="match status" value="1"/>
</dbReference>
<evidence type="ECO:0000256" key="3">
    <source>
        <dbReference type="ARBA" id="ARBA00012000"/>
    </source>
</evidence>
<dbReference type="GO" id="GO:0032131">
    <property type="term" value="F:alkylated DNA binding"/>
    <property type="evidence" value="ECO:0007669"/>
    <property type="project" value="TreeGrafter"/>
</dbReference>
<keyword evidence="4" id="KW-0227">DNA damage</keyword>
<name>A0A8J7TP18_9BACT</name>
<dbReference type="Proteomes" id="UP000664277">
    <property type="component" value="Unassembled WGS sequence"/>
</dbReference>
<dbReference type="PANTHER" id="PTHR43003:SF5">
    <property type="entry name" value="DNA-3-METHYLADENINE GLYCOSYLASE"/>
    <property type="match status" value="1"/>
</dbReference>
<evidence type="ECO:0000313" key="7">
    <source>
        <dbReference type="EMBL" id="MBN8662661.1"/>
    </source>
</evidence>
<dbReference type="InterPro" id="IPR003265">
    <property type="entry name" value="HhH-GPD_domain"/>
</dbReference>
<dbReference type="EMBL" id="JAFLCK010000047">
    <property type="protein sequence ID" value="MBN8662661.1"/>
    <property type="molecule type" value="Genomic_DNA"/>
</dbReference>
<comment type="catalytic activity">
    <reaction evidence="1">
        <text>Hydrolysis of alkylated DNA, releasing 3-methyladenine, 3-methylguanine, 7-methylguanine and 7-methyladenine.</text>
        <dbReference type="EC" id="3.2.2.21"/>
    </reaction>
</comment>
<keyword evidence="5" id="KW-0234">DNA repair</keyword>
<dbReference type="InterPro" id="IPR051912">
    <property type="entry name" value="Alkylbase_DNA_Glycosylase/TA"/>
</dbReference>
<comment type="caution">
    <text evidence="7">The sequence shown here is derived from an EMBL/GenBank/DDBJ whole genome shotgun (WGS) entry which is preliminary data.</text>
</comment>
<evidence type="ECO:0000256" key="1">
    <source>
        <dbReference type="ARBA" id="ARBA00000086"/>
    </source>
</evidence>
<dbReference type="CDD" id="cd00056">
    <property type="entry name" value="ENDO3c"/>
    <property type="match status" value="1"/>
</dbReference>
<dbReference type="GO" id="GO:0006285">
    <property type="term" value="P:base-excision repair, AP site formation"/>
    <property type="evidence" value="ECO:0007669"/>
    <property type="project" value="TreeGrafter"/>
</dbReference>
<evidence type="ECO:0000256" key="5">
    <source>
        <dbReference type="ARBA" id="ARBA00023204"/>
    </source>
</evidence>
<dbReference type="GO" id="GO:0043916">
    <property type="term" value="F:DNA-7-methylguanine glycosylase activity"/>
    <property type="evidence" value="ECO:0007669"/>
    <property type="project" value="TreeGrafter"/>
</dbReference>
<proteinExistence type="inferred from homology"/>
<evidence type="ECO:0000259" key="6">
    <source>
        <dbReference type="SMART" id="SM00478"/>
    </source>
</evidence>
<dbReference type="SMART" id="SM00478">
    <property type="entry name" value="ENDO3c"/>
    <property type="match status" value="1"/>
</dbReference>
<dbReference type="AlphaFoldDB" id="A0A8J7TP18"/>
<accession>A0A8J7TP18</accession>
<dbReference type="FunFam" id="1.10.340.30:FF:000004">
    <property type="entry name" value="DNA-3-methyladenine glycosylase II"/>
    <property type="match status" value="1"/>
</dbReference>